<dbReference type="SUPFAM" id="SSF52540">
    <property type="entry name" value="P-loop containing nucleoside triphosphate hydrolases"/>
    <property type="match status" value="1"/>
</dbReference>
<name>A0A3B3H7U7_ORYLA</name>
<evidence type="ECO:0000256" key="1">
    <source>
        <dbReference type="ARBA" id="ARBA00009243"/>
    </source>
</evidence>
<dbReference type="Bgee" id="ENSORLG00000027011">
    <property type="expression patterns" value="Expressed in pharyngeal gill and 8 other cell types or tissues"/>
</dbReference>
<accession>A0A3B3H7U7</accession>
<dbReference type="InterPro" id="IPR006073">
    <property type="entry name" value="GTP-bd"/>
</dbReference>
<dbReference type="InterPro" id="IPR006571">
    <property type="entry name" value="TLDc_dom"/>
</dbReference>
<evidence type="ECO:0000259" key="2">
    <source>
        <dbReference type="PROSITE" id="PS51886"/>
    </source>
</evidence>
<dbReference type="Proteomes" id="UP000001038">
    <property type="component" value="Chromosome 4"/>
</dbReference>
<dbReference type="GeneTree" id="ENSGT00940000163581"/>
<dbReference type="AlphaFoldDB" id="A0A3B3H7U7"/>
<dbReference type="InterPro" id="IPR027417">
    <property type="entry name" value="P-loop_NTPase"/>
</dbReference>
<dbReference type="GO" id="GO:0006955">
    <property type="term" value="P:immune response"/>
    <property type="evidence" value="ECO:0000318"/>
    <property type="project" value="GO_Central"/>
</dbReference>
<reference evidence="3" key="2">
    <citation type="submission" date="2025-08" db="UniProtKB">
        <authorList>
            <consortium name="Ensembl"/>
        </authorList>
    </citation>
    <scope>IDENTIFICATION</scope>
    <source>
        <strain evidence="3">Hd-rR</strain>
    </source>
</reference>
<organism evidence="3 4">
    <name type="scientific">Oryzias latipes</name>
    <name type="common">Japanese rice fish</name>
    <name type="synonym">Japanese killifish</name>
    <dbReference type="NCBI Taxonomy" id="8090"/>
    <lineage>
        <taxon>Eukaryota</taxon>
        <taxon>Metazoa</taxon>
        <taxon>Chordata</taxon>
        <taxon>Craniata</taxon>
        <taxon>Vertebrata</taxon>
        <taxon>Euteleostomi</taxon>
        <taxon>Actinopterygii</taxon>
        <taxon>Neopterygii</taxon>
        <taxon>Teleostei</taxon>
        <taxon>Neoteleostei</taxon>
        <taxon>Acanthomorphata</taxon>
        <taxon>Ovalentaria</taxon>
        <taxon>Atherinomorphae</taxon>
        <taxon>Beloniformes</taxon>
        <taxon>Adrianichthyidae</taxon>
        <taxon>Oryziinae</taxon>
        <taxon>Oryzias</taxon>
    </lineage>
</organism>
<gene>
    <name evidence="3" type="primary">LOC110014944</name>
</gene>
<dbReference type="SMART" id="SM00584">
    <property type="entry name" value="TLDc"/>
    <property type="match status" value="1"/>
</dbReference>
<dbReference type="PANTHER" id="PTHR14241">
    <property type="entry name" value="INTERFERON-INDUCED PROTEIN 44"/>
    <property type="match status" value="1"/>
</dbReference>
<proteinExistence type="inferred from homology"/>
<dbReference type="Ensembl" id="ENSORLT00000035096.1">
    <property type="protein sequence ID" value="ENSORLP00000027901.1"/>
    <property type="gene ID" value="ENSORLG00000027011.1"/>
</dbReference>
<dbReference type="PROSITE" id="PS51886">
    <property type="entry name" value="TLDC"/>
    <property type="match status" value="1"/>
</dbReference>
<reference evidence="3" key="3">
    <citation type="submission" date="2025-09" db="UniProtKB">
        <authorList>
            <consortium name="Ensembl"/>
        </authorList>
    </citation>
    <scope>IDENTIFICATION</scope>
    <source>
        <strain evidence="3">Hd-rR</strain>
    </source>
</reference>
<evidence type="ECO:0000313" key="4">
    <source>
        <dbReference type="Proteomes" id="UP000001038"/>
    </source>
</evidence>
<reference evidence="3 4" key="1">
    <citation type="journal article" date="2007" name="Nature">
        <title>The medaka draft genome and insights into vertebrate genome evolution.</title>
        <authorList>
            <person name="Kasahara M."/>
            <person name="Naruse K."/>
            <person name="Sasaki S."/>
            <person name="Nakatani Y."/>
            <person name="Qu W."/>
            <person name="Ahsan B."/>
            <person name="Yamada T."/>
            <person name="Nagayasu Y."/>
            <person name="Doi K."/>
            <person name="Kasai Y."/>
            <person name="Jindo T."/>
            <person name="Kobayashi D."/>
            <person name="Shimada A."/>
            <person name="Toyoda A."/>
            <person name="Kuroki Y."/>
            <person name="Fujiyama A."/>
            <person name="Sasaki T."/>
            <person name="Shimizu A."/>
            <person name="Asakawa S."/>
            <person name="Shimizu N."/>
            <person name="Hashimoto S."/>
            <person name="Yang J."/>
            <person name="Lee Y."/>
            <person name="Matsushima K."/>
            <person name="Sugano S."/>
            <person name="Sakaizumi M."/>
            <person name="Narita T."/>
            <person name="Ohishi K."/>
            <person name="Haga S."/>
            <person name="Ohta F."/>
            <person name="Nomoto H."/>
            <person name="Nogata K."/>
            <person name="Morishita T."/>
            <person name="Endo T."/>
            <person name="Shin-I T."/>
            <person name="Takeda H."/>
            <person name="Morishita S."/>
            <person name="Kohara Y."/>
        </authorList>
    </citation>
    <scope>NUCLEOTIDE SEQUENCE [LARGE SCALE GENOMIC DNA]</scope>
    <source>
        <strain evidence="3 4">Hd-rR</strain>
    </source>
</reference>
<dbReference type="Gene3D" id="3.40.50.300">
    <property type="entry name" value="P-loop containing nucleotide triphosphate hydrolases"/>
    <property type="match status" value="1"/>
</dbReference>
<evidence type="ECO:0000313" key="3">
    <source>
        <dbReference type="Ensembl" id="ENSORLP00000027901.1"/>
    </source>
</evidence>
<keyword evidence="4" id="KW-1185">Reference proteome</keyword>
<dbReference type="InParanoid" id="A0A3B3H7U7"/>
<dbReference type="Pfam" id="PF07534">
    <property type="entry name" value="TLD"/>
    <property type="match status" value="1"/>
</dbReference>
<dbReference type="GO" id="GO:0005525">
    <property type="term" value="F:GTP binding"/>
    <property type="evidence" value="ECO:0007669"/>
    <property type="project" value="InterPro"/>
</dbReference>
<dbReference type="PANTHER" id="PTHR14241:SF19">
    <property type="entry name" value="INTERFERON-INDUCED PROTEIN 44-LIKE ISOFORM X1-RELATED"/>
    <property type="match status" value="1"/>
</dbReference>
<dbReference type="STRING" id="8090.ENSORLP00000027901"/>
<protein>
    <recommendedName>
        <fullName evidence="2">TLDc domain-containing protein</fullName>
    </recommendedName>
</protein>
<dbReference type="CDD" id="cd00882">
    <property type="entry name" value="Ras_like_GTPase"/>
    <property type="match status" value="1"/>
</dbReference>
<feature type="domain" description="TLDc" evidence="2">
    <location>
        <begin position="1"/>
        <end position="165"/>
    </location>
</feature>
<sequence length="453" mass="50492">MNSKLTETQQKAICSKLGNVKLKLLYKASIHGFTGADFHQHCDNKSATVSVGYNKSGHVFGGYTSQPFSQSRQFVNDDQAFLFSFSREKLNTYPVTNAPYAVKMDMNSGPNFGDTLILVYKNRKEMYSNPGSLGSSFHKKLYNFTAEKMHGNNLDLTECEVYQVEESSQFENPWRTVNWNSEQKKTLMERIESYKPSISSVSEARVLLVGPVGAGKSSFFNSFKSIFKGHITSQATPGTSSTSVTTLFRSYTVTPGREGKSLPLVFCDTMGLEAEVGAGLNIAEISNIINGHIPDRYQFNSSVPLQSEAQTFRKNPELKDKIHCVAYVIDASKISIMSQKMEDKLKAIRKTVNSSGIPQLVLLTKVDEVCSLVREDIRNVYRSSYIRDVVQEAGTRVGVPLSCIIPVKNYSQELELETDIDILLLSAAVQMLRFVDNLFDDLSDQLSSVTNVK</sequence>
<comment type="similarity">
    <text evidence="1">Belongs to the IFI44 family.</text>
</comment>
<dbReference type="Pfam" id="PF01926">
    <property type="entry name" value="MMR_HSR1"/>
    <property type="match status" value="1"/>
</dbReference>